<reference evidence="5" key="1">
    <citation type="submission" date="2018-05" db="EMBL/GenBank/DDBJ databases">
        <authorList>
            <person name="Lanie J.A."/>
            <person name="Ng W.-L."/>
            <person name="Kazmierczak K.M."/>
            <person name="Andrzejewski T.M."/>
            <person name="Davidsen T.M."/>
            <person name="Wayne K.J."/>
            <person name="Tettelin H."/>
            <person name="Glass J.I."/>
            <person name="Rusch D."/>
            <person name="Podicherti R."/>
            <person name="Tsui H.-C.T."/>
            <person name="Winkler M.E."/>
        </authorList>
    </citation>
    <scope>NUCLEOTIDE SEQUENCE</scope>
</reference>
<evidence type="ECO:0000259" key="3">
    <source>
        <dbReference type="PROSITE" id="PS50968"/>
    </source>
</evidence>
<evidence type="ECO:0000313" key="5">
    <source>
        <dbReference type="EMBL" id="SVB02866.1"/>
    </source>
</evidence>
<dbReference type="CDD" id="cd06849">
    <property type="entry name" value="lipoyl_domain"/>
    <property type="match status" value="1"/>
</dbReference>
<dbReference type="AlphaFoldDB" id="A0A382AN13"/>
<organism evidence="5">
    <name type="scientific">marine metagenome</name>
    <dbReference type="NCBI Taxonomy" id="408172"/>
    <lineage>
        <taxon>unclassified sequences</taxon>
        <taxon>metagenomes</taxon>
        <taxon>ecological metagenomes</taxon>
    </lineage>
</organism>
<dbReference type="EMBL" id="UINC01026080">
    <property type="protein sequence ID" value="SVB02866.1"/>
    <property type="molecule type" value="Genomic_DNA"/>
</dbReference>
<dbReference type="InterPro" id="IPR011053">
    <property type="entry name" value="Single_hybrid_motif"/>
</dbReference>
<accession>A0A382AN13</accession>
<name>A0A382AN13_9ZZZZ</name>
<dbReference type="Gene3D" id="3.30.559.10">
    <property type="entry name" value="Chloramphenicol acetyltransferase-like domain"/>
    <property type="match status" value="1"/>
</dbReference>
<dbReference type="Pfam" id="PF00198">
    <property type="entry name" value="2-oxoacid_dh"/>
    <property type="match status" value="1"/>
</dbReference>
<feature type="domain" description="Lipoyl-binding" evidence="3">
    <location>
        <begin position="2"/>
        <end position="77"/>
    </location>
</feature>
<keyword evidence="2" id="KW-0450">Lipoyl</keyword>
<dbReference type="InterPro" id="IPR023213">
    <property type="entry name" value="CAT-like_dom_sf"/>
</dbReference>
<dbReference type="InterPro" id="IPR001078">
    <property type="entry name" value="2-oxoacid_DH_actylTfrase"/>
</dbReference>
<dbReference type="PROSITE" id="PS51826">
    <property type="entry name" value="PSBD"/>
    <property type="match status" value="1"/>
</dbReference>
<protein>
    <recommendedName>
        <fullName evidence="6">Dihydrolipoamide acetyltransferase component of pyruvate dehydrogenase complex</fullName>
    </recommendedName>
</protein>
<dbReference type="GO" id="GO:0016746">
    <property type="term" value="F:acyltransferase activity"/>
    <property type="evidence" value="ECO:0007669"/>
    <property type="project" value="InterPro"/>
</dbReference>
<gene>
    <name evidence="5" type="ORF">METZ01_LOCUS155720</name>
</gene>
<proteinExistence type="inferred from homology"/>
<dbReference type="GO" id="GO:0045254">
    <property type="term" value="C:pyruvate dehydrogenase complex"/>
    <property type="evidence" value="ECO:0007669"/>
    <property type="project" value="InterPro"/>
</dbReference>
<dbReference type="SUPFAM" id="SSF52777">
    <property type="entry name" value="CoA-dependent acyltransferases"/>
    <property type="match status" value="1"/>
</dbReference>
<dbReference type="SUPFAM" id="SSF47005">
    <property type="entry name" value="Peripheral subunit-binding domain of 2-oxo acid dehydrogenase complex"/>
    <property type="match status" value="1"/>
</dbReference>
<feature type="non-terminal residue" evidence="5">
    <location>
        <position position="391"/>
    </location>
</feature>
<dbReference type="InterPro" id="IPR036625">
    <property type="entry name" value="E3-bd_dom_sf"/>
</dbReference>
<dbReference type="InterPro" id="IPR003016">
    <property type="entry name" value="2-oxoA_DH_lipoyl-BS"/>
</dbReference>
<dbReference type="Pfam" id="PF00364">
    <property type="entry name" value="Biotin_lipoyl"/>
    <property type="match status" value="1"/>
</dbReference>
<dbReference type="PANTHER" id="PTHR23151">
    <property type="entry name" value="DIHYDROLIPOAMIDE ACETYL/SUCCINYL-TRANSFERASE-RELATED"/>
    <property type="match status" value="1"/>
</dbReference>
<feature type="domain" description="Peripheral subunit-binding (PSBD)" evidence="4">
    <location>
        <begin position="130"/>
        <end position="167"/>
    </location>
</feature>
<evidence type="ECO:0000256" key="1">
    <source>
        <dbReference type="ARBA" id="ARBA00007317"/>
    </source>
</evidence>
<evidence type="ECO:0000259" key="4">
    <source>
        <dbReference type="PROSITE" id="PS51826"/>
    </source>
</evidence>
<dbReference type="PROSITE" id="PS50968">
    <property type="entry name" value="BIOTINYL_LIPOYL"/>
    <property type="match status" value="1"/>
</dbReference>
<dbReference type="Gene3D" id="4.10.320.10">
    <property type="entry name" value="E3-binding domain"/>
    <property type="match status" value="1"/>
</dbReference>
<sequence>MATTIEMPQMGFDMHEGTIVRWRKNEGDDVTRGEIIAEIQTDKAVVDMEAYVGGIIGKIVVAEGQTVPVGSPIVIIVEPGEEVPVLEESASSSLSDPLISNQVGDELTDLSGHETKEETLTEDSDPIRVKASPLARKMAQEIGLDLASIRGTGPGGRIVKEDILQAGEAQEIAPAKAISPLVKSGPNEVEIPVNIIPEETTEITVTNASGTEVVLSKMRLAIGARTSQSVREAPHYYVTTEIDMGQAWETRKQLNQSLGEDARVSLNDMIIRASIKAIKRFPIFNSSIRGNQLIFHPHVNIGIAIDMDDGLIIASVPECENRDLVDLAKATKDVISRAQNGKLTDKEYTGATFTVSNMGMLGVDSFTAIINPPNSAVLAVGAVVEKPVFKN</sequence>
<dbReference type="InterPro" id="IPR000089">
    <property type="entry name" value="Biotin_lipoyl"/>
</dbReference>
<dbReference type="PROSITE" id="PS00189">
    <property type="entry name" value="LIPOYL"/>
    <property type="match status" value="1"/>
</dbReference>
<comment type="similarity">
    <text evidence="1">Belongs to the 2-oxoacid dehydrogenase family.</text>
</comment>
<dbReference type="InterPro" id="IPR004167">
    <property type="entry name" value="PSBD"/>
</dbReference>
<dbReference type="Gene3D" id="2.40.50.100">
    <property type="match status" value="1"/>
</dbReference>
<dbReference type="GO" id="GO:0006086">
    <property type="term" value="P:pyruvate decarboxylation to acetyl-CoA"/>
    <property type="evidence" value="ECO:0007669"/>
    <property type="project" value="InterPro"/>
</dbReference>
<dbReference type="Pfam" id="PF02817">
    <property type="entry name" value="E3_binding"/>
    <property type="match status" value="1"/>
</dbReference>
<dbReference type="PANTHER" id="PTHR23151:SF90">
    <property type="entry name" value="DIHYDROLIPOYLLYSINE-RESIDUE ACETYLTRANSFERASE COMPONENT OF PYRUVATE DEHYDROGENASE COMPLEX, MITOCHONDRIAL-RELATED"/>
    <property type="match status" value="1"/>
</dbReference>
<dbReference type="SUPFAM" id="SSF51230">
    <property type="entry name" value="Single hybrid motif"/>
    <property type="match status" value="1"/>
</dbReference>
<evidence type="ECO:0008006" key="6">
    <source>
        <dbReference type="Google" id="ProtNLM"/>
    </source>
</evidence>
<dbReference type="InterPro" id="IPR045257">
    <property type="entry name" value="E2/Pdx1"/>
</dbReference>
<evidence type="ECO:0000256" key="2">
    <source>
        <dbReference type="ARBA" id="ARBA00022823"/>
    </source>
</evidence>